<proteinExistence type="predicted"/>
<evidence type="ECO:0000313" key="3">
    <source>
        <dbReference type="Proteomes" id="UP000785679"/>
    </source>
</evidence>
<dbReference type="AlphaFoldDB" id="A0A8J8P4Y9"/>
<feature type="region of interest" description="Disordered" evidence="1">
    <location>
        <begin position="395"/>
        <end position="420"/>
    </location>
</feature>
<dbReference type="Proteomes" id="UP000785679">
    <property type="component" value="Unassembled WGS sequence"/>
</dbReference>
<reference evidence="2" key="1">
    <citation type="submission" date="2019-06" db="EMBL/GenBank/DDBJ databases">
        <authorList>
            <person name="Zheng W."/>
        </authorList>
    </citation>
    <scope>NUCLEOTIDE SEQUENCE</scope>
    <source>
        <strain evidence="2">QDHG01</strain>
    </source>
</reference>
<dbReference type="OrthoDB" id="313258at2759"/>
<accession>A0A8J8P4Y9</accession>
<dbReference type="PANTHER" id="PTHR38150:SF1">
    <property type="entry name" value="PFU DOMAIN-CONTAINING PROTEIN"/>
    <property type="match status" value="1"/>
</dbReference>
<sequence>MNTTYNTQISQKSAGLLLQANTSGVNNSLQAQQMLQQFQSADQFDQNAIYKKASYAPAAGGSSAQKQADNSTMLQQQQTISNGIPSIGGMIYHPQASGASEDRSRQNVANNLQGNNSSQQQQQVSSHRIMGGQNNQIAPGPSPGKRGSTSVSNLPQQLSTDKRYAPQAENLEQIEDDGSNYNGEANQEDDPEYAKDFHKAYQRLVEKIYHEQGNTLLISQEEILRFERLKTLNEEEFRARVYEFDHKKRLKIQQMQEENRDKDLVDCTFRPAIYSVEEGYQKRNLDQFLEDQNNFVKKVSKKIEDVKQLAAQQEVGAMHPQIDDVSRFIVETKLAEKREGKPIYERLYQLNQELIEKKMHQREELDNRFRNNESQISITKRENLDQILYEDAERRRKENAKAKAELDRTRDLPTGKPYHNEKSEKYVQKGFDKEYKAVKDEIKQSLGADAKDEDVLLQFKDMLNALTRLGFLPKNKPPENHEVQLTQDLWALMRGEEHGGVSFDTLRILLLNILGLRTRDREPQPSNYGSQVESQQPKTDQHNESSVVVPHSPSDQQQPPASANKRGPKHPIDVSKVCSFSPLGFITLNKGDHKRIFAHFKDFYVHRMQYVGLDTEYRQSKFDSYKPYEEVKEKPEISDKTSRLADKKRTKLLGGVDPSQVTKVDIFLIPKVDQSKIEAKKKELQDREVKDCTFNPVTNNYKNNASKVTHGDRCIDLYSTKQKGWFAGRTEKTMEDYEFERSKEDLKFKPEINNPEQVQRLVTKNFDAKKVDGIRGMDKVRDRMEKARQQQLEKKLMTERGMPSQLQAQVGKLAPQLTFQPQTSKFKSAFETREDKRNFKDSQISFHDSQLIESQQMLPPSPGKQRTTIGAPKNLEMRKAITNRINSQQFATSSSNQDNEQYDPVNQEQQVLQDGEQAQEGGYRAPRQGGSRQRDEQEYLQQQPIYGNGEEAADDFNGNGGENGYEELHHRPDENGAYPVNHSHEEDEEGDRENGRMSLNNEEHYEDGGSLIPDGREPMLYVDVNLGTTGSQRIVVYEGDQAEVLAAEFAQQHKLDAQMREKLTVMLHQQIAGVLEKIDEEQATSSNNSNIE</sequence>
<dbReference type="EMBL" id="RRYP01001453">
    <property type="protein sequence ID" value="TNV85929.1"/>
    <property type="molecule type" value="Genomic_DNA"/>
</dbReference>
<keyword evidence="3" id="KW-1185">Reference proteome</keyword>
<name>A0A8J8P4Y9_HALGN</name>
<evidence type="ECO:0000313" key="2">
    <source>
        <dbReference type="EMBL" id="TNV85929.1"/>
    </source>
</evidence>
<feature type="compositionally biased region" description="Low complexity" evidence="1">
    <location>
        <begin position="110"/>
        <end position="126"/>
    </location>
</feature>
<gene>
    <name evidence="2" type="ORF">FGO68_gene4527</name>
</gene>
<feature type="compositionally biased region" description="Polar residues" evidence="1">
    <location>
        <begin position="889"/>
        <end position="912"/>
    </location>
</feature>
<dbReference type="PANTHER" id="PTHR38150">
    <property type="entry name" value="EF-HAND DOMAIN-CONTAINING PROTEIN"/>
    <property type="match status" value="1"/>
</dbReference>
<feature type="region of interest" description="Disordered" evidence="1">
    <location>
        <begin position="520"/>
        <end position="570"/>
    </location>
</feature>
<feature type="compositionally biased region" description="Polar residues" evidence="1">
    <location>
        <begin position="524"/>
        <end position="538"/>
    </location>
</feature>
<comment type="caution">
    <text evidence="2">The sequence shown here is derived from an EMBL/GenBank/DDBJ whole genome shotgun (WGS) entry which is preliminary data.</text>
</comment>
<feature type="region of interest" description="Disordered" evidence="1">
    <location>
        <begin position="889"/>
        <end position="937"/>
    </location>
</feature>
<feature type="region of interest" description="Disordered" evidence="1">
    <location>
        <begin position="171"/>
        <end position="190"/>
    </location>
</feature>
<organism evidence="2 3">
    <name type="scientific">Halteria grandinella</name>
    <dbReference type="NCBI Taxonomy" id="5974"/>
    <lineage>
        <taxon>Eukaryota</taxon>
        <taxon>Sar</taxon>
        <taxon>Alveolata</taxon>
        <taxon>Ciliophora</taxon>
        <taxon>Intramacronucleata</taxon>
        <taxon>Spirotrichea</taxon>
        <taxon>Stichotrichia</taxon>
        <taxon>Sporadotrichida</taxon>
        <taxon>Halteriidae</taxon>
        <taxon>Halteria</taxon>
    </lineage>
</organism>
<feature type="compositionally biased region" description="Polar residues" evidence="1">
    <location>
        <begin position="147"/>
        <end position="159"/>
    </location>
</feature>
<evidence type="ECO:0000256" key="1">
    <source>
        <dbReference type="SAM" id="MobiDB-lite"/>
    </source>
</evidence>
<feature type="compositionally biased region" description="Polar residues" evidence="1">
    <location>
        <begin position="850"/>
        <end position="868"/>
    </location>
</feature>
<protein>
    <submittedName>
        <fullName evidence="2">Uncharacterized protein</fullName>
    </submittedName>
</protein>
<feature type="region of interest" description="Disordered" evidence="1">
    <location>
        <begin position="949"/>
        <end position="1016"/>
    </location>
</feature>
<feature type="region of interest" description="Disordered" evidence="1">
    <location>
        <begin position="850"/>
        <end position="871"/>
    </location>
</feature>
<feature type="region of interest" description="Disordered" evidence="1">
    <location>
        <begin position="84"/>
        <end position="160"/>
    </location>
</feature>